<protein>
    <submittedName>
        <fullName evidence="6">TetR/AcrR family transcriptional regulator</fullName>
    </submittedName>
</protein>
<feature type="domain" description="HTH tetR-type" evidence="5">
    <location>
        <begin position="5"/>
        <end position="65"/>
    </location>
</feature>
<comment type="caution">
    <text evidence="6">The sequence shown here is derived from an EMBL/GenBank/DDBJ whole genome shotgun (WGS) entry which is preliminary data.</text>
</comment>
<dbReference type="Gene3D" id="1.10.357.10">
    <property type="entry name" value="Tetracycline Repressor, domain 2"/>
    <property type="match status" value="1"/>
</dbReference>
<proteinExistence type="predicted"/>
<accession>A0ABP4EP56</accession>
<dbReference type="PANTHER" id="PTHR30055">
    <property type="entry name" value="HTH-TYPE TRANSCRIPTIONAL REGULATOR RUTR"/>
    <property type="match status" value="1"/>
</dbReference>
<evidence type="ECO:0000256" key="1">
    <source>
        <dbReference type="ARBA" id="ARBA00023015"/>
    </source>
</evidence>
<keyword evidence="2 4" id="KW-0238">DNA-binding</keyword>
<organism evidence="6 7">
    <name type="scientific">Nocardioides dubius</name>
    <dbReference type="NCBI Taxonomy" id="317019"/>
    <lineage>
        <taxon>Bacteria</taxon>
        <taxon>Bacillati</taxon>
        <taxon>Actinomycetota</taxon>
        <taxon>Actinomycetes</taxon>
        <taxon>Propionibacteriales</taxon>
        <taxon>Nocardioidaceae</taxon>
        <taxon>Nocardioides</taxon>
    </lineage>
</organism>
<evidence type="ECO:0000256" key="3">
    <source>
        <dbReference type="ARBA" id="ARBA00023163"/>
    </source>
</evidence>
<dbReference type="Pfam" id="PF00440">
    <property type="entry name" value="TetR_N"/>
    <property type="match status" value="1"/>
</dbReference>
<keyword evidence="7" id="KW-1185">Reference proteome</keyword>
<feature type="DNA-binding region" description="H-T-H motif" evidence="4">
    <location>
        <begin position="28"/>
        <end position="47"/>
    </location>
</feature>
<evidence type="ECO:0000256" key="4">
    <source>
        <dbReference type="PROSITE-ProRule" id="PRU00335"/>
    </source>
</evidence>
<evidence type="ECO:0000259" key="5">
    <source>
        <dbReference type="PROSITE" id="PS50977"/>
    </source>
</evidence>
<dbReference type="InterPro" id="IPR009057">
    <property type="entry name" value="Homeodomain-like_sf"/>
</dbReference>
<dbReference type="SUPFAM" id="SSF46689">
    <property type="entry name" value="Homeodomain-like"/>
    <property type="match status" value="1"/>
</dbReference>
<evidence type="ECO:0000313" key="7">
    <source>
        <dbReference type="Proteomes" id="UP001501581"/>
    </source>
</evidence>
<keyword evidence="1" id="KW-0805">Transcription regulation</keyword>
<dbReference type="InterPro" id="IPR001647">
    <property type="entry name" value="HTH_TetR"/>
</dbReference>
<dbReference type="Proteomes" id="UP001501581">
    <property type="component" value="Unassembled WGS sequence"/>
</dbReference>
<name>A0ABP4EP56_9ACTN</name>
<evidence type="ECO:0000313" key="6">
    <source>
        <dbReference type="EMBL" id="GAA1113223.1"/>
    </source>
</evidence>
<dbReference type="PROSITE" id="PS50977">
    <property type="entry name" value="HTH_TETR_2"/>
    <property type="match status" value="1"/>
</dbReference>
<keyword evidence="3" id="KW-0804">Transcription</keyword>
<reference evidence="7" key="1">
    <citation type="journal article" date="2019" name="Int. J. Syst. Evol. Microbiol.">
        <title>The Global Catalogue of Microorganisms (GCM) 10K type strain sequencing project: providing services to taxonomists for standard genome sequencing and annotation.</title>
        <authorList>
            <consortium name="The Broad Institute Genomics Platform"/>
            <consortium name="The Broad Institute Genome Sequencing Center for Infectious Disease"/>
            <person name="Wu L."/>
            <person name="Ma J."/>
        </authorList>
    </citation>
    <scope>NUCLEOTIDE SEQUENCE [LARGE SCALE GENOMIC DNA]</scope>
    <source>
        <strain evidence="7">JCM 13008</strain>
    </source>
</reference>
<dbReference type="RefSeq" id="WP_343996578.1">
    <property type="nucleotide sequence ID" value="NZ_BAAALG010000016.1"/>
</dbReference>
<gene>
    <name evidence="6" type="ORF">GCM10009668_38910</name>
</gene>
<evidence type="ECO:0000256" key="2">
    <source>
        <dbReference type="ARBA" id="ARBA00023125"/>
    </source>
</evidence>
<sequence length="197" mass="21616">MARPPHAREKALDAYAEILRADGERAATIDAVAARAGVSKGGVLYHFPSKEALAEALLERFHEVSEAELIEMQTDPEGPSRNYVRTSWQTSEEEDPIYRAVLRLAQSSWQPAITAIEQIHKAWGDLVRGEVGDEAIADAIMLIGEGLYYHSAMPGTWTAGTFDHSIDDLLAVVDRLKKHATSSSEPYPWPPSAPPTP</sequence>
<dbReference type="InterPro" id="IPR050109">
    <property type="entry name" value="HTH-type_TetR-like_transc_reg"/>
</dbReference>
<dbReference type="PANTHER" id="PTHR30055:SF234">
    <property type="entry name" value="HTH-TYPE TRANSCRIPTIONAL REGULATOR BETI"/>
    <property type="match status" value="1"/>
</dbReference>
<dbReference type="EMBL" id="BAAALG010000016">
    <property type="protein sequence ID" value="GAA1113223.1"/>
    <property type="molecule type" value="Genomic_DNA"/>
</dbReference>
<dbReference type="PRINTS" id="PR00455">
    <property type="entry name" value="HTHTETR"/>
</dbReference>